<organism evidence="6 7">
    <name type="scientific">Hohenbuehelia grisea</name>
    <dbReference type="NCBI Taxonomy" id="104357"/>
    <lineage>
        <taxon>Eukaryota</taxon>
        <taxon>Fungi</taxon>
        <taxon>Dikarya</taxon>
        <taxon>Basidiomycota</taxon>
        <taxon>Agaricomycotina</taxon>
        <taxon>Agaricomycetes</taxon>
        <taxon>Agaricomycetidae</taxon>
        <taxon>Agaricales</taxon>
        <taxon>Pleurotineae</taxon>
        <taxon>Pleurotaceae</taxon>
        <taxon>Hohenbuehelia</taxon>
    </lineage>
</organism>
<keyword evidence="1" id="KW-0489">Methyltransferase</keyword>
<dbReference type="InterPro" id="IPR001214">
    <property type="entry name" value="SET_dom"/>
</dbReference>
<keyword evidence="2" id="KW-0808">Transferase</keyword>
<dbReference type="PROSITE" id="PS50280">
    <property type="entry name" value="SET"/>
    <property type="match status" value="1"/>
</dbReference>
<gene>
    <name evidence="6" type="ORF">HGRIS_013079</name>
</gene>
<proteinExistence type="predicted"/>
<dbReference type="Proteomes" id="UP001556367">
    <property type="component" value="Unassembled WGS sequence"/>
</dbReference>
<evidence type="ECO:0000256" key="4">
    <source>
        <dbReference type="SAM" id="MobiDB-lite"/>
    </source>
</evidence>
<dbReference type="SUPFAM" id="SSF82199">
    <property type="entry name" value="SET domain"/>
    <property type="match status" value="1"/>
</dbReference>
<evidence type="ECO:0000256" key="1">
    <source>
        <dbReference type="ARBA" id="ARBA00022603"/>
    </source>
</evidence>
<dbReference type="Gene3D" id="3.90.1410.10">
    <property type="entry name" value="set domain protein methyltransferase, domain 1"/>
    <property type="match status" value="1"/>
</dbReference>
<evidence type="ECO:0000313" key="7">
    <source>
        <dbReference type="Proteomes" id="UP001556367"/>
    </source>
</evidence>
<evidence type="ECO:0000256" key="3">
    <source>
        <dbReference type="ARBA" id="ARBA00022691"/>
    </source>
</evidence>
<evidence type="ECO:0000313" key="6">
    <source>
        <dbReference type="EMBL" id="KAL0946918.1"/>
    </source>
</evidence>
<evidence type="ECO:0000256" key="2">
    <source>
        <dbReference type="ARBA" id="ARBA00022679"/>
    </source>
</evidence>
<dbReference type="InterPro" id="IPR044429">
    <property type="entry name" value="SETD4_SET"/>
</dbReference>
<evidence type="ECO:0000259" key="5">
    <source>
        <dbReference type="PROSITE" id="PS50280"/>
    </source>
</evidence>
<feature type="region of interest" description="Disordered" evidence="4">
    <location>
        <begin position="1"/>
        <end position="21"/>
    </location>
</feature>
<reference evidence="7" key="1">
    <citation type="submission" date="2024-06" db="EMBL/GenBank/DDBJ databases">
        <title>Multi-omics analyses provide insights into the biosynthesis of the anticancer antibiotic pleurotin in Hohenbuehelia grisea.</title>
        <authorList>
            <person name="Weaver J.A."/>
            <person name="Alberti F."/>
        </authorList>
    </citation>
    <scope>NUCLEOTIDE SEQUENCE [LARGE SCALE GENOMIC DNA]</scope>
    <source>
        <strain evidence="7">T-177</strain>
    </source>
</reference>
<dbReference type="PANTHER" id="PTHR13271:SF47">
    <property type="entry name" value="ACTIN-HISTIDINE N-METHYLTRANSFERASE"/>
    <property type="match status" value="1"/>
</dbReference>
<sequence>MTNCELRSPVGGPPVTRTGARSPKRVRLASFVVPTPTNNILSFMQVSDASATSLSPSNDAPWDDLLEWLVEGHGMKVPEHICRKASAGAGFGLYAAKPCPPSTSLFTIPAKALMNLRTLAPHYPDASAISATCLIALHLLLNRPQGDSASLDPLFGPYISVLPVDFSSHPLAWLVRCGREPPGCAPCEEKLLQALPPSYTKSLSSLYDRFLVDWKNISKYISSHPEALRNAHAGSPSIAAFQNSKDPLIVDFVWAWLNVNTRCIYRQLKASRSHPDNLTLCPILDFANHTSDFSSSISPVSSLTDIWQAPSKSPAGDDFTFISSSKFSYPEGAELFLNYGAHSNRTLFVEYGFINRATLDEILEGSFSGEVDVEDILQPMFTSIGDAGREARMILDEEGYWGDWTLHSCPPPAYPSYRVIVALRLLCIFTAPAPREQAIKAWRETLLGLRDRVSEDNETAWRQKLAICCRAVMERAEIRCASPGGNEGTGEGAGWVPWMWQNIAQVWQEEYYVAKAVEISVMNNEMF</sequence>
<accession>A0ABR3IUI4</accession>
<comment type="caution">
    <text evidence="6">The sequence shown here is derived from an EMBL/GenBank/DDBJ whole genome shotgun (WGS) entry which is preliminary data.</text>
</comment>
<keyword evidence="3" id="KW-0949">S-adenosyl-L-methionine</keyword>
<feature type="domain" description="SET" evidence="5">
    <location>
        <begin position="79"/>
        <end position="340"/>
    </location>
</feature>
<protein>
    <recommendedName>
        <fullName evidence="5">SET domain-containing protein</fullName>
    </recommendedName>
</protein>
<keyword evidence="7" id="KW-1185">Reference proteome</keyword>
<dbReference type="InterPro" id="IPR050600">
    <property type="entry name" value="SETD3_SETD6_MTase"/>
</dbReference>
<name>A0ABR3IUI4_9AGAR</name>
<dbReference type="PANTHER" id="PTHR13271">
    <property type="entry name" value="UNCHARACTERIZED PUTATIVE METHYLTRANSFERASE"/>
    <property type="match status" value="1"/>
</dbReference>
<dbReference type="CDD" id="cd19177">
    <property type="entry name" value="SET_SETD4"/>
    <property type="match status" value="1"/>
</dbReference>
<dbReference type="InterPro" id="IPR046341">
    <property type="entry name" value="SET_dom_sf"/>
</dbReference>
<dbReference type="EMBL" id="JASNQZ010000015">
    <property type="protein sequence ID" value="KAL0946918.1"/>
    <property type="molecule type" value="Genomic_DNA"/>
</dbReference>